<feature type="region of interest" description="Disordered" evidence="1">
    <location>
        <begin position="210"/>
        <end position="250"/>
    </location>
</feature>
<organism evidence="2 3">
    <name type="scientific">Anaeramoeba flamelloides</name>
    <dbReference type="NCBI Taxonomy" id="1746091"/>
    <lineage>
        <taxon>Eukaryota</taxon>
        <taxon>Metamonada</taxon>
        <taxon>Anaeramoebidae</taxon>
        <taxon>Anaeramoeba</taxon>
    </lineage>
</organism>
<gene>
    <name evidence="2" type="ORF">M0812_25004</name>
</gene>
<reference evidence="2" key="1">
    <citation type="submission" date="2022-08" db="EMBL/GenBank/DDBJ databases">
        <title>Novel sulphate-reducing endosymbionts in the free-living metamonad Anaeramoeba.</title>
        <authorList>
            <person name="Jerlstrom-Hultqvist J."/>
            <person name="Cepicka I."/>
            <person name="Gallot-Lavallee L."/>
            <person name="Salas-Leiva D."/>
            <person name="Curtis B.A."/>
            <person name="Zahonova K."/>
            <person name="Pipaliya S."/>
            <person name="Dacks J."/>
            <person name="Roger A.J."/>
        </authorList>
    </citation>
    <scope>NUCLEOTIDE SEQUENCE</scope>
    <source>
        <strain evidence="2">Busselton2</strain>
    </source>
</reference>
<evidence type="ECO:0000256" key="1">
    <source>
        <dbReference type="SAM" id="MobiDB-lite"/>
    </source>
</evidence>
<feature type="region of interest" description="Disordered" evidence="1">
    <location>
        <begin position="162"/>
        <end position="190"/>
    </location>
</feature>
<sequence>MNTKVITNLNISTNMSMNTNPKTNMNTSSDMSTNTNTNTNTDMHMNTNLKTKTLKSLQSKLKNERSYRKRLLKLIKLDPTSIIGLHTHHLSARYIGLFKTSTDTKDVPTHVRIRRSCIELLALLTKRKKKTIERGLTAFLQRTYLLENTREYSRDSMIFTSTLKERQKKNQKGPNPRKRRILQRNEQEKNYKKKFTKSLDKPSQIIKVERKNILNSPQKPTSQRNQEKSTNNGQTNSYYFPQTQKKTIKHNSPKIKLETFSCQTNCEETKSISQETTITKKKETQKPTLTKQEKPALYSLETTNSNFFENDLNINQDLQEEQNKYQKLFYQMIFPSEPTCINGYDLNTSFNQFPFHEYFDNSYQILYHSQTKQNSLNCLLEHFV</sequence>
<dbReference type="AlphaFoldDB" id="A0AAV7YIH3"/>
<dbReference type="Proteomes" id="UP001146793">
    <property type="component" value="Unassembled WGS sequence"/>
</dbReference>
<dbReference type="EMBL" id="JANTQA010000057">
    <property type="protein sequence ID" value="KAJ3429646.1"/>
    <property type="molecule type" value="Genomic_DNA"/>
</dbReference>
<feature type="compositionally biased region" description="Basic residues" evidence="1">
    <location>
        <begin position="166"/>
        <end position="182"/>
    </location>
</feature>
<evidence type="ECO:0000313" key="3">
    <source>
        <dbReference type="Proteomes" id="UP001146793"/>
    </source>
</evidence>
<name>A0AAV7YIH3_9EUKA</name>
<protein>
    <submittedName>
        <fullName evidence="2">Splicing factor 3b subunit</fullName>
    </submittedName>
</protein>
<proteinExistence type="predicted"/>
<evidence type="ECO:0000313" key="2">
    <source>
        <dbReference type="EMBL" id="KAJ3429646.1"/>
    </source>
</evidence>
<comment type="caution">
    <text evidence="2">The sequence shown here is derived from an EMBL/GenBank/DDBJ whole genome shotgun (WGS) entry which is preliminary data.</text>
</comment>
<feature type="compositionally biased region" description="Polar residues" evidence="1">
    <location>
        <begin position="213"/>
        <end position="245"/>
    </location>
</feature>
<accession>A0AAV7YIH3</accession>